<feature type="signal peptide" evidence="2">
    <location>
        <begin position="1"/>
        <end position="20"/>
    </location>
</feature>
<feature type="chain" id="PRO_5019792902" evidence="2">
    <location>
        <begin position="21"/>
        <end position="85"/>
    </location>
</feature>
<proteinExistence type="predicted"/>
<reference evidence="3 4" key="1">
    <citation type="submission" date="2018-10" db="EMBL/GenBank/DDBJ databases">
        <title>A high-quality apple genome assembly.</title>
        <authorList>
            <person name="Hu J."/>
        </authorList>
    </citation>
    <scope>NUCLEOTIDE SEQUENCE [LARGE SCALE GENOMIC DNA]</scope>
    <source>
        <strain evidence="4">cv. HFTH1</strain>
        <tissue evidence="3">Young leaf</tissue>
    </source>
</reference>
<feature type="region of interest" description="Disordered" evidence="1">
    <location>
        <begin position="37"/>
        <end position="85"/>
    </location>
</feature>
<accession>A0A498HCJ1</accession>
<evidence type="ECO:0000313" key="4">
    <source>
        <dbReference type="Proteomes" id="UP000290289"/>
    </source>
</evidence>
<organism evidence="3 4">
    <name type="scientific">Malus domestica</name>
    <name type="common">Apple</name>
    <name type="synonym">Pyrus malus</name>
    <dbReference type="NCBI Taxonomy" id="3750"/>
    <lineage>
        <taxon>Eukaryota</taxon>
        <taxon>Viridiplantae</taxon>
        <taxon>Streptophyta</taxon>
        <taxon>Embryophyta</taxon>
        <taxon>Tracheophyta</taxon>
        <taxon>Spermatophyta</taxon>
        <taxon>Magnoliopsida</taxon>
        <taxon>eudicotyledons</taxon>
        <taxon>Gunneridae</taxon>
        <taxon>Pentapetalae</taxon>
        <taxon>rosids</taxon>
        <taxon>fabids</taxon>
        <taxon>Rosales</taxon>
        <taxon>Rosaceae</taxon>
        <taxon>Amygdaloideae</taxon>
        <taxon>Maleae</taxon>
        <taxon>Malus</taxon>
    </lineage>
</organism>
<sequence>MKSWSRILAALALAISMVFSTWPNVATAEARPLASASAAASEADFSTSSQGLKDLEADKKKNPNKQIGSSFRRIPPSTPNPTQNK</sequence>
<evidence type="ECO:0000313" key="3">
    <source>
        <dbReference type="EMBL" id="RXH67572.1"/>
    </source>
</evidence>
<keyword evidence="2" id="KW-0732">Signal</keyword>
<gene>
    <name evidence="3" type="ORF">DVH24_027719</name>
</gene>
<protein>
    <submittedName>
        <fullName evidence="3">Uncharacterized protein</fullName>
    </submittedName>
</protein>
<dbReference type="Proteomes" id="UP000290289">
    <property type="component" value="Chromosome 17"/>
</dbReference>
<name>A0A498HCJ1_MALDO</name>
<dbReference type="EMBL" id="RDQH01000343">
    <property type="protein sequence ID" value="RXH67572.1"/>
    <property type="molecule type" value="Genomic_DNA"/>
</dbReference>
<keyword evidence="4" id="KW-1185">Reference proteome</keyword>
<dbReference type="AlphaFoldDB" id="A0A498HCJ1"/>
<comment type="caution">
    <text evidence="3">The sequence shown here is derived from an EMBL/GenBank/DDBJ whole genome shotgun (WGS) entry which is preliminary data.</text>
</comment>
<feature type="compositionally biased region" description="Low complexity" evidence="1">
    <location>
        <begin position="37"/>
        <end position="49"/>
    </location>
</feature>
<evidence type="ECO:0000256" key="1">
    <source>
        <dbReference type="SAM" id="MobiDB-lite"/>
    </source>
</evidence>
<evidence type="ECO:0000256" key="2">
    <source>
        <dbReference type="SAM" id="SignalP"/>
    </source>
</evidence>